<organism evidence="3 4">
    <name type="scientific">Phycomyces blakesleeanus (strain ATCC 8743b / DSM 1359 / FGSC 10004 / NBRC 33097 / NRRL 1555)</name>
    <dbReference type="NCBI Taxonomy" id="763407"/>
    <lineage>
        <taxon>Eukaryota</taxon>
        <taxon>Fungi</taxon>
        <taxon>Fungi incertae sedis</taxon>
        <taxon>Mucoromycota</taxon>
        <taxon>Mucoromycotina</taxon>
        <taxon>Mucoromycetes</taxon>
        <taxon>Mucorales</taxon>
        <taxon>Phycomycetaceae</taxon>
        <taxon>Phycomyces</taxon>
    </lineage>
</organism>
<dbReference type="GeneID" id="29004297"/>
<dbReference type="AlphaFoldDB" id="A0A163DZY0"/>
<dbReference type="OrthoDB" id="2339353at2759"/>
<keyword evidence="2" id="KW-1133">Transmembrane helix</keyword>
<keyword evidence="2" id="KW-0812">Transmembrane</keyword>
<evidence type="ECO:0000313" key="3">
    <source>
        <dbReference type="EMBL" id="OAD74470.1"/>
    </source>
</evidence>
<feature type="compositionally biased region" description="Polar residues" evidence="1">
    <location>
        <begin position="469"/>
        <end position="492"/>
    </location>
</feature>
<dbReference type="RefSeq" id="XP_018292510.1">
    <property type="nucleotide sequence ID" value="XM_018443392.1"/>
</dbReference>
<accession>A0A163DZY0</accession>
<dbReference type="Proteomes" id="UP000077315">
    <property type="component" value="Unassembled WGS sequence"/>
</dbReference>
<dbReference type="VEuPathDB" id="FungiDB:PHYBLDRAFT_78838"/>
<feature type="transmembrane region" description="Helical" evidence="2">
    <location>
        <begin position="20"/>
        <end position="42"/>
    </location>
</feature>
<evidence type="ECO:0000313" key="4">
    <source>
        <dbReference type="Proteomes" id="UP000077315"/>
    </source>
</evidence>
<feature type="region of interest" description="Disordered" evidence="1">
    <location>
        <begin position="469"/>
        <end position="500"/>
    </location>
</feature>
<evidence type="ECO:0000256" key="2">
    <source>
        <dbReference type="SAM" id="Phobius"/>
    </source>
</evidence>
<sequence>MYFIREAFYKRPFESARFAAARGVVAVLFVLLFFAYCAYLIVQIVDDVPLILLSSESVNATYAAPDIEMCVVNTTMQFAFCNAIYTNFTSLPFDCIGMTERGAISMGSTPQCYMLRTQGLLQYAANRPYPENSSLINNIEILWKLGSVDSAGYNIRAQPSMDIQLYSPTFNQWYLNSSEFIPQERTLYTSMQNGNNRIYSNLNVSTIIKFSPVKYRAIKPKDSRSILGFGAKYVDIITLDTTQQDFPLQQKEPLTTGGYDGIFSISLAKTNMDVKTEQRQYTVLNAIALAGGAYGVLTGIYTILFGAGRFSPWGIFEMGVVYNPFAKSTEPAARPGKGRPKRQSSILKARISKGPQSMPFPKEHDIQGFAPAASAPLSASQRASMENDTYNRLLGIPFPQIPSTGGGGAVGDPVTHYDHDRLKRRMDEMEAMLRTYFIDAEPYDVLRQGYVKEQLARDALNFSPSIEINSQQHQPMLSTRRNPLNTHNSSTIVAEPLDHK</sequence>
<gene>
    <name evidence="3" type="ORF">PHYBLDRAFT_78838</name>
</gene>
<evidence type="ECO:0000256" key="1">
    <source>
        <dbReference type="SAM" id="MobiDB-lite"/>
    </source>
</evidence>
<reference evidence="4" key="1">
    <citation type="submission" date="2015-06" db="EMBL/GenBank/DDBJ databases">
        <title>Expansion of signal transduction pathways in fungi by whole-genome duplication.</title>
        <authorList>
            <consortium name="DOE Joint Genome Institute"/>
            <person name="Corrochano L.M."/>
            <person name="Kuo A."/>
            <person name="Marcet-Houben M."/>
            <person name="Polaino S."/>
            <person name="Salamov A."/>
            <person name="Villalobos J.M."/>
            <person name="Alvarez M.I."/>
            <person name="Avalos J."/>
            <person name="Benito E.P."/>
            <person name="Benoit I."/>
            <person name="Burger G."/>
            <person name="Camino L.P."/>
            <person name="Canovas D."/>
            <person name="Cerda-Olmedo E."/>
            <person name="Cheng J.-F."/>
            <person name="Dominguez A."/>
            <person name="Elias M."/>
            <person name="Eslava A.P."/>
            <person name="Glaser F."/>
            <person name="Grimwood J."/>
            <person name="Gutierrez G."/>
            <person name="Heitman J."/>
            <person name="Henrissat B."/>
            <person name="Iturriaga E.A."/>
            <person name="Lang B.F."/>
            <person name="Lavin J.L."/>
            <person name="Lee S."/>
            <person name="Li W."/>
            <person name="Lindquist E."/>
            <person name="Lopez-Garcia S."/>
            <person name="Luque E.M."/>
            <person name="Marcos A.T."/>
            <person name="Martin J."/>
            <person name="McCluskey K."/>
            <person name="Medina H.R."/>
            <person name="Miralles-Duran A."/>
            <person name="Miyazaki A."/>
            <person name="Munoz-Torres E."/>
            <person name="Oguiza J.A."/>
            <person name="Ohm R."/>
            <person name="Olmedo M."/>
            <person name="Orejas M."/>
            <person name="Ortiz-Castellanos L."/>
            <person name="Pisabarro A.G."/>
            <person name="Rodriguez-Romero J."/>
            <person name="Ruiz-Herrera J."/>
            <person name="Ruiz-Vazquez R."/>
            <person name="Sanz C."/>
            <person name="Schackwitz W."/>
            <person name="Schmutz J."/>
            <person name="Shahriari M."/>
            <person name="Shelest E."/>
            <person name="Silva-Franco F."/>
            <person name="Soanes D."/>
            <person name="Syed K."/>
            <person name="Tagua V.G."/>
            <person name="Talbot N.J."/>
            <person name="Thon M."/>
            <person name="De vries R.P."/>
            <person name="Wiebenga A."/>
            <person name="Yadav J.S."/>
            <person name="Braun E.L."/>
            <person name="Baker S."/>
            <person name="Garre V."/>
            <person name="Horwitz B."/>
            <person name="Torres-Martinez S."/>
            <person name="Idnurm A."/>
            <person name="Herrera-Estrella A."/>
            <person name="Gabaldon T."/>
            <person name="Grigoriev I.V."/>
        </authorList>
    </citation>
    <scope>NUCLEOTIDE SEQUENCE [LARGE SCALE GENOMIC DNA]</scope>
    <source>
        <strain evidence="4">NRRL 1555(-)</strain>
    </source>
</reference>
<protein>
    <submittedName>
        <fullName evidence="3">Uncharacterized protein</fullName>
    </submittedName>
</protein>
<keyword evidence="2" id="KW-0472">Membrane</keyword>
<name>A0A163DZY0_PHYB8</name>
<dbReference type="EMBL" id="KV440979">
    <property type="protein sequence ID" value="OAD74470.1"/>
    <property type="molecule type" value="Genomic_DNA"/>
</dbReference>
<keyword evidence="4" id="KW-1185">Reference proteome</keyword>
<proteinExistence type="predicted"/>
<dbReference type="InParanoid" id="A0A163DZY0"/>